<dbReference type="Proteomes" id="UP000632454">
    <property type="component" value="Unassembled WGS sequence"/>
</dbReference>
<reference evidence="3" key="1">
    <citation type="journal article" date="2019" name="Int. J. Syst. Evol. Microbiol.">
        <title>The Global Catalogue of Microorganisms (GCM) 10K type strain sequencing project: providing services to taxonomists for standard genome sequencing and annotation.</title>
        <authorList>
            <consortium name="The Broad Institute Genomics Platform"/>
            <consortium name="The Broad Institute Genome Sequencing Center for Infectious Disease"/>
            <person name="Wu L."/>
            <person name="Ma J."/>
        </authorList>
    </citation>
    <scope>NUCLEOTIDE SEQUENCE [LARGE SCALE GENOMIC DNA]</scope>
    <source>
        <strain evidence="3">CCM 7855</strain>
    </source>
</reference>
<proteinExistence type="predicted"/>
<dbReference type="EMBL" id="BMCS01000001">
    <property type="protein sequence ID" value="GGF24433.1"/>
    <property type="molecule type" value="Genomic_DNA"/>
</dbReference>
<gene>
    <name evidence="2" type="ORF">GCM10007298_20420</name>
</gene>
<keyword evidence="3" id="KW-1185">Reference proteome</keyword>
<evidence type="ECO:0000313" key="2">
    <source>
        <dbReference type="EMBL" id="GGF24433.1"/>
    </source>
</evidence>
<evidence type="ECO:0000256" key="1">
    <source>
        <dbReference type="SAM" id="MobiDB-lite"/>
    </source>
</evidence>
<name>A0ABQ1USL0_9NOCA</name>
<feature type="region of interest" description="Disordered" evidence="1">
    <location>
        <begin position="40"/>
        <end position="61"/>
    </location>
</feature>
<evidence type="ECO:0000313" key="3">
    <source>
        <dbReference type="Proteomes" id="UP000632454"/>
    </source>
</evidence>
<comment type="caution">
    <text evidence="2">The sequence shown here is derived from an EMBL/GenBank/DDBJ whole genome shotgun (WGS) entry which is preliminary data.</text>
</comment>
<protein>
    <submittedName>
        <fullName evidence="2">Uncharacterized protein</fullName>
    </submittedName>
</protein>
<accession>A0ABQ1USL0</accession>
<sequence length="61" mass="6388">MVDPMPKLANWTVVMLRLRPVSDSAAQPVGIGLRRSRVDRDRGAGFSGAGPVGRAAMGVPS</sequence>
<organism evidence="2 3">
    <name type="scientific">Williamsia phyllosphaerae</name>
    <dbReference type="NCBI Taxonomy" id="885042"/>
    <lineage>
        <taxon>Bacteria</taxon>
        <taxon>Bacillati</taxon>
        <taxon>Actinomycetota</taxon>
        <taxon>Actinomycetes</taxon>
        <taxon>Mycobacteriales</taxon>
        <taxon>Nocardiaceae</taxon>
        <taxon>Williamsia</taxon>
    </lineage>
</organism>